<evidence type="ECO:0000256" key="7">
    <source>
        <dbReference type="SAM" id="Phobius"/>
    </source>
</evidence>
<keyword evidence="2" id="KW-0813">Transport</keyword>
<gene>
    <name evidence="8" type="ORF">QYH67_05840</name>
    <name evidence="9" type="ORF">QYH67_07480</name>
</gene>
<keyword evidence="4 7" id="KW-0812">Transmembrane</keyword>
<dbReference type="PANTHER" id="PTHR23513">
    <property type="entry name" value="INTEGRAL MEMBRANE EFFLUX PROTEIN-RELATED"/>
    <property type="match status" value="1"/>
</dbReference>
<evidence type="ECO:0000256" key="4">
    <source>
        <dbReference type="ARBA" id="ARBA00022692"/>
    </source>
</evidence>
<keyword evidence="3" id="KW-1003">Cell membrane</keyword>
<feature type="transmembrane region" description="Helical" evidence="7">
    <location>
        <begin position="45"/>
        <end position="64"/>
    </location>
</feature>
<keyword evidence="5 7" id="KW-1133">Transmembrane helix</keyword>
<dbReference type="PANTHER" id="PTHR23513:SF19">
    <property type="entry name" value="MAJOR FACILITATOR SUPERFAMILY (MFS) PROFILE DOMAIN-CONTAINING PROTEIN"/>
    <property type="match status" value="1"/>
</dbReference>
<evidence type="ECO:0000256" key="3">
    <source>
        <dbReference type="ARBA" id="ARBA00022475"/>
    </source>
</evidence>
<evidence type="ECO:0000313" key="10">
    <source>
        <dbReference type="Proteomes" id="UP001171687"/>
    </source>
</evidence>
<dbReference type="Pfam" id="PF05977">
    <property type="entry name" value="MFS_3"/>
    <property type="match status" value="1"/>
</dbReference>
<comment type="subcellular location">
    <subcellularLocation>
        <location evidence="1">Cell membrane</location>
        <topology evidence="1">Multi-pass membrane protein</topology>
    </subcellularLocation>
</comment>
<comment type="caution">
    <text evidence="9">The sequence shown here is derived from an EMBL/GenBank/DDBJ whole genome shotgun (WGS) entry which is preliminary data.</text>
</comment>
<name>A0AAW7MDP9_9STAP</name>
<feature type="transmembrane region" description="Helical" evidence="7">
    <location>
        <begin position="216"/>
        <end position="238"/>
    </location>
</feature>
<dbReference type="Proteomes" id="UP001171687">
    <property type="component" value="Unassembled WGS sequence"/>
</dbReference>
<feature type="transmembrane region" description="Helical" evidence="7">
    <location>
        <begin position="250"/>
        <end position="271"/>
    </location>
</feature>
<dbReference type="GO" id="GO:0005886">
    <property type="term" value="C:plasma membrane"/>
    <property type="evidence" value="ECO:0007669"/>
    <property type="project" value="UniProtKB-SubCell"/>
</dbReference>
<dbReference type="InterPro" id="IPR010290">
    <property type="entry name" value="TM_effector"/>
</dbReference>
<evidence type="ECO:0000313" key="9">
    <source>
        <dbReference type="EMBL" id="MDN4533402.1"/>
    </source>
</evidence>
<feature type="transmembrane region" description="Helical" evidence="7">
    <location>
        <begin position="7"/>
        <end position="33"/>
    </location>
</feature>
<sequence length="401" mass="45684">MKHSRNFYHLFFSQLFANTGDIIYIVGLISFVYQLTGKATSAGTIPIVITAGIFLSGILSPYIYQRLSKQRVLLIFQMLKIVILIGILAFISVSVTELIYLYLLIFINSLFDGFTNPIKNSFIPYIEKEEHILSANAKMNTMNNVVQVGSWALGGILLAALGYSNLIILTTVLYIFAVIFTFFIKDDKQVETEMETMMGSFRNMIKTNLKTPWSRFLNISTFIESFAHSVWIAAVILIYVDTFLQVNRFWFGMINATFFAGMIIAGLVVNFQDQFFQKRFSFFIFYLPIVLAVLNMIFAINHILTLVLLCSCIYGILDEMRTTVLHSKLQSELNDTQITGTYVLNNMVYSFSFAISTYLITVIVDYSGVFWAFIIAGLAYLVVFIVGLKYQHSLTQHNEQI</sequence>
<feature type="transmembrane region" description="Helical" evidence="7">
    <location>
        <begin position="283"/>
        <end position="316"/>
    </location>
</feature>
<dbReference type="EMBL" id="JAUHQC010000010">
    <property type="protein sequence ID" value="MDN4533402.1"/>
    <property type="molecule type" value="Genomic_DNA"/>
</dbReference>
<organism evidence="9 10">
    <name type="scientific">Staphylococcus auricularis</name>
    <dbReference type="NCBI Taxonomy" id="29379"/>
    <lineage>
        <taxon>Bacteria</taxon>
        <taxon>Bacillati</taxon>
        <taxon>Bacillota</taxon>
        <taxon>Bacilli</taxon>
        <taxon>Bacillales</taxon>
        <taxon>Staphylococcaceae</taxon>
        <taxon>Staphylococcus</taxon>
    </lineage>
</organism>
<evidence type="ECO:0000256" key="1">
    <source>
        <dbReference type="ARBA" id="ARBA00004651"/>
    </source>
</evidence>
<accession>A0AAW7MDP9</accession>
<reference evidence="9" key="1">
    <citation type="submission" date="2023-07" db="EMBL/GenBank/DDBJ databases">
        <title>Evaluation of the beneficial properties of pineapple isolates.</title>
        <authorList>
            <person name="Adefiranye O."/>
        </authorList>
    </citation>
    <scope>NUCLEOTIDE SEQUENCE</scope>
    <source>
        <strain evidence="9">PAPLE_T1</strain>
    </source>
</reference>
<evidence type="ECO:0000313" key="8">
    <source>
        <dbReference type="EMBL" id="MDN4533096.1"/>
    </source>
</evidence>
<dbReference type="Gene3D" id="1.20.1250.20">
    <property type="entry name" value="MFS general substrate transporter like domains"/>
    <property type="match status" value="2"/>
</dbReference>
<dbReference type="EMBL" id="JAUHQC010000009">
    <property type="protein sequence ID" value="MDN4533096.1"/>
    <property type="molecule type" value="Genomic_DNA"/>
</dbReference>
<dbReference type="RefSeq" id="WP_272595267.1">
    <property type="nucleotide sequence ID" value="NZ_JAQPQT010000002.1"/>
</dbReference>
<evidence type="ECO:0000256" key="5">
    <source>
        <dbReference type="ARBA" id="ARBA00022989"/>
    </source>
</evidence>
<keyword evidence="6 7" id="KW-0472">Membrane</keyword>
<dbReference type="InterPro" id="IPR036259">
    <property type="entry name" value="MFS_trans_sf"/>
</dbReference>
<dbReference type="SUPFAM" id="SSF103473">
    <property type="entry name" value="MFS general substrate transporter"/>
    <property type="match status" value="1"/>
</dbReference>
<feature type="transmembrane region" description="Helical" evidence="7">
    <location>
        <begin position="368"/>
        <end position="388"/>
    </location>
</feature>
<evidence type="ECO:0000256" key="2">
    <source>
        <dbReference type="ARBA" id="ARBA00022448"/>
    </source>
</evidence>
<dbReference type="CDD" id="cd06173">
    <property type="entry name" value="MFS_MefA_like"/>
    <property type="match status" value="1"/>
</dbReference>
<evidence type="ECO:0000256" key="6">
    <source>
        <dbReference type="ARBA" id="ARBA00023136"/>
    </source>
</evidence>
<proteinExistence type="predicted"/>
<feature type="transmembrane region" description="Helical" evidence="7">
    <location>
        <begin position="166"/>
        <end position="184"/>
    </location>
</feature>
<protein>
    <submittedName>
        <fullName evidence="9">MFS transporter</fullName>
    </submittedName>
</protein>
<dbReference type="AlphaFoldDB" id="A0AAW7MDP9"/>